<dbReference type="SUPFAM" id="SSF56954">
    <property type="entry name" value="Outer membrane efflux proteins (OEP)"/>
    <property type="match status" value="1"/>
</dbReference>
<keyword evidence="3" id="KW-0813">Transport</keyword>
<evidence type="ECO:0000256" key="6">
    <source>
        <dbReference type="ARBA" id="ARBA00023136"/>
    </source>
</evidence>
<organism evidence="9 10">
    <name type="scientific">Candidatus Nitronauta litoralis</name>
    <dbReference type="NCBI Taxonomy" id="2705533"/>
    <lineage>
        <taxon>Bacteria</taxon>
        <taxon>Pseudomonadati</taxon>
        <taxon>Nitrospinota/Tectimicrobiota group</taxon>
        <taxon>Nitrospinota</taxon>
        <taxon>Nitrospinia</taxon>
        <taxon>Nitrospinales</taxon>
        <taxon>Nitrospinaceae</taxon>
        <taxon>Candidatus Nitronauta</taxon>
    </lineage>
</organism>
<reference evidence="9 10" key="1">
    <citation type="submission" date="2020-02" db="EMBL/GenBank/DDBJ databases">
        <title>Genomic and physiological characterization of two novel Nitrospinaceae genera.</title>
        <authorList>
            <person name="Mueller A.J."/>
            <person name="Jung M.-Y."/>
            <person name="Strachan C.R."/>
            <person name="Herbold C.W."/>
            <person name="Kirkegaard R.H."/>
            <person name="Daims H."/>
        </authorList>
    </citation>
    <scope>NUCLEOTIDE SEQUENCE [LARGE SCALE GENOMIC DNA]</scope>
    <source>
        <strain evidence="9">EB</strain>
    </source>
</reference>
<protein>
    <submittedName>
        <fullName evidence="9">TolC family protein</fullName>
    </submittedName>
</protein>
<keyword evidence="7" id="KW-0998">Cell outer membrane</keyword>
<keyword evidence="6" id="KW-0472">Membrane</keyword>
<feature type="compositionally biased region" description="Polar residues" evidence="8">
    <location>
        <begin position="44"/>
        <end position="53"/>
    </location>
</feature>
<evidence type="ECO:0000313" key="9">
    <source>
        <dbReference type="EMBL" id="QPJ63308.1"/>
    </source>
</evidence>
<dbReference type="PANTHER" id="PTHR30026">
    <property type="entry name" value="OUTER MEMBRANE PROTEIN TOLC"/>
    <property type="match status" value="1"/>
</dbReference>
<name>A0A7T0BYJ3_9BACT</name>
<accession>A0A7T0BYJ3</accession>
<evidence type="ECO:0000256" key="7">
    <source>
        <dbReference type="ARBA" id="ARBA00023237"/>
    </source>
</evidence>
<proteinExistence type="inferred from homology"/>
<evidence type="ECO:0000256" key="5">
    <source>
        <dbReference type="ARBA" id="ARBA00022692"/>
    </source>
</evidence>
<evidence type="ECO:0000313" key="10">
    <source>
        <dbReference type="Proteomes" id="UP000594688"/>
    </source>
</evidence>
<dbReference type="AlphaFoldDB" id="A0A7T0BYJ3"/>
<evidence type="ECO:0000256" key="2">
    <source>
        <dbReference type="ARBA" id="ARBA00007613"/>
    </source>
</evidence>
<dbReference type="KEGG" id="nli:G3M70_16060"/>
<evidence type="ECO:0000256" key="1">
    <source>
        <dbReference type="ARBA" id="ARBA00004442"/>
    </source>
</evidence>
<dbReference type="InterPro" id="IPR051906">
    <property type="entry name" value="TolC-like"/>
</dbReference>
<keyword evidence="5" id="KW-0812">Transmembrane</keyword>
<evidence type="ECO:0000256" key="3">
    <source>
        <dbReference type="ARBA" id="ARBA00022448"/>
    </source>
</evidence>
<dbReference type="GO" id="GO:0015288">
    <property type="term" value="F:porin activity"/>
    <property type="evidence" value="ECO:0007669"/>
    <property type="project" value="TreeGrafter"/>
</dbReference>
<comment type="subcellular location">
    <subcellularLocation>
        <location evidence="1">Cell outer membrane</location>
    </subcellularLocation>
</comment>
<dbReference type="GO" id="GO:0015562">
    <property type="term" value="F:efflux transmembrane transporter activity"/>
    <property type="evidence" value="ECO:0007669"/>
    <property type="project" value="InterPro"/>
</dbReference>
<evidence type="ECO:0000256" key="8">
    <source>
        <dbReference type="SAM" id="MobiDB-lite"/>
    </source>
</evidence>
<feature type="region of interest" description="Disordered" evidence="8">
    <location>
        <begin position="44"/>
        <end position="63"/>
    </location>
</feature>
<evidence type="ECO:0000256" key="4">
    <source>
        <dbReference type="ARBA" id="ARBA00022452"/>
    </source>
</evidence>
<dbReference type="GO" id="GO:1990281">
    <property type="term" value="C:efflux pump complex"/>
    <property type="evidence" value="ECO:0007669"/>
    <property type="project" value="TreeGrafter"/>
</dbReference>
<comment type="similarity">
    <text evidence="2">Belongs to the outer membrane factor (OMF) (TC 1.B.17) family.</text>
</comment>
<dbReference type="Pfam" id="PF02321">
    <property type="entry name" value="OEP"/>
    <property type="match status" value="2"/>
</dbReference>
<dbReference type="GO" id="GO:0009279">
    <property type="term" value="C:cell outer membrane"/>
    <property type="evidence" value="ECO:0007669"/>
    <property type="project" value="UniProtKB-SubCell"/>
</dbReference>
<dbReference type="InterPro" id="IPR003423">
    <property type="entry name" value="OMP_efflux"/>
</dbReference>
<dbReference type="Gene3D" id="1.20.1600.10">
    <property type="entry name" value="Outer membrane efflux proteins (OEP)"/>
    <property type="match status" value="1"/>
</dbReference>
<dbReference type="EMBL" id="CP048685">
    <property type="protein sequence ID" value="QPJ63308.1"/>
    <property type="molecule type" value="Genomic_DNA"/>
</dbReference>
<gene>
    <name evidence="9" type="ORF">G3M70_16060</name>
</gene>
<keyword evidence="4" id="KW-1134">Transmembrane beta strand</keyword>
<sequence length="586" mass="64900">MHPIFRVFRPVPVCFGLTLILFNSTASGSSISLKETDLPAYDSAASQSQPIKNTKSEKGEAPSPALIVDLNGDQKKTGSAASIQTIDQSIDAPEERLLGLRDVLSITLQNNVAIAVQEYQTGIRQQEITGQDAVFDPSIVIEGRANENESQIASAFAAPDISNNERQSWKVGLSQKLVTGTQYELNYTGFRDETNSAFAGLNPQYTSRVEVNVTQPLLKNFGIDTNKKDIFIAQNNLDISEYEFKSGVIDIITNAENTYWDLVFTREDLKVKKQSVKRAQDLERRVRAQVRVGTLAPIEILQAQSEVASREEGVLLAEKAIADAEDQLKNIMNINFDSQEGKKEFKPLDPADFMLGKKIVLSEAITEALENRPDFLVRKKELENQNINVKFNENQLYPSLDLVGTFGLNGLSGTAGSIQQFGGGSVRSRFGGNYGQSLDDVFSGDFKNWEVGLLLNYPIGNRAAESRLTASRLQAAQLLLEIKDLEKSIVVEVRQASRQILTDIKRVHAARVARRLAEEKLAAEEKKFAVGLSTSFEVLEFQTDLAEQESRELKAIIDYKKSLSNFKKVKASTLTAHNISLDSRAK</sequence>
<dbReference type="Proteomes" id="UP000594688">
    <property type="component" value="Chromosome"/>
</dbReference>
<dbReference type="PANTHER" id="PTHR30026:SF23">
    <property type="entry name" value="TO APRF-PUTATIVE OUTER MEMBRANE EFFLUX PROTEIN OR SECRETED ALKALINE PHOSPHATASE-RELATED"/>
    <property type="match status" value="1"/>
</dbReference>